<comment type="caution">
    <text evidence="2">The sequence shown here is derived from an EMBL/GenBank/DDBJ whole genome shotgun (WGS) entry which is preliminary data.</text>
</comment>
<accession>A0A9W6XT99</accession>
<organism evidence="2 3">
    <name type="scientific">Phytophthora fragariaefolia</name>
    <dbReference type="NCBI Taxonomy" id="1490495"/>
    <lineage>
        <taxon>Eukaryota</taxon>
        <taxon>Sar</taxon>
        <taxon>Stramenopiles</taxon>
        <taxon>Oomycota</taxon>
        <taxon>Peronosporomycetes</taxon>
        <taxon>Peronosporales</taxon>
        <taxon>Peronosporaceae</taxon>
        <taxon>Phytophthora</taxon>
    </lineage>
</organism>
<reference evidence="2" key="1">
    <citation type="submission" date="2023-04" db="EMBL/GenBank/DDBJ databases">
        <title>Phytophthora fragariaefolia NBRC 109709.</title>
        <authorList>
            <person name="Ichikawa N."/>
            <person name="Sato H."/>
            <person name="Tonouchi N."/>
        </authorList>
    </citation>
    <scope>NUCLEOTIDE SEQUENCE</scope>
    <source>
        <strain evidence="2">NBRC 109709</strain>
    </source>
</reference>
<keyword evidence="3" id="KW-1185">Reference proteome</keyword>
<feature type="region of interest" description="Disordered" evidence="1">
    <location>
        <begin position="1"/>
        <end position="115"/>
    </location>
</feature>
<dbReference type="EMBL" id="BSXT01001969">
    <property type="protein sequence ID" value="GMF46443.1"/>
    <property type="molecule type" value="Genomic_DNA"/>
</dbReference>
<evidence type="ECO:0000313" key="2">
    <source>
        <dbReference type="EMBL" id="GMF46443.1"/>
    </source>
</evidence>
<dbReference type="AlphaFoldDB" id="A0A9W6XT99"/>
<evidence type="ECO:0000256" key="1">
    <source>
        <dbReference type="SAM" id="MobiDB-lite"/>
    </source>
</evidence>
<sequence length="115" mass="12617">MSGEDKRRHGAVVHRRDYSEGETERRTQILFECGGVYDDQLDDDESVREFKRRRTGEKRTQASSDDEETKASTPPPESSPDKASSPVAEKNDGSDSPDPQNGGSASPVISDSDSD</sequence>
<dbReference type="Proteomes" id="UP001165121">
    <property type="component" value="Unassembled WGS sequence"/>
</dbReference>
<feature type="compositionally biased region" description="Basic and acidic residues" evidence="1">
    <location>
        <begin position="14"/>
        <end position="27"/>
    </location>
</feature>
<feature type="compositionally biased region" description="Polar residues" evidence="1">
    <location>
        <begin position="97"/>
        <end position="115"/>
    </location>
</feature>
<protein>
    <submittedName>
        <fullName evidence="2">Unnamed protein product</fullName>
    </submittedName>
</protein>
<dbReference type="OrthoDB" id="10260285at2759"/>
<proteinExistence type="predicted"/>
<gene>
    <name evidence="2" type="ORF">Pfra01_001708500</name>
</gene>
<evidence type="ECO:0000313" key="3">
    <source>
        <dbReference type="Proteomes" id="UP001165121"/>
    </source>
</evidence>
<name>A0A9W6XT99_9STRA</name>